<evidence type="ECO:0000256" key="1">
    <source>
        <dbReference type="SAM" id="MobiDB-lite"/>
    </source>
</evidence>
<proteinExistence type="predicted"/>
<sequence length="236" mass="22386">MPAEPAESVEADPGSVQTDALSGPDDVTVQLEDVCIAPVGARSAVGEPGAAGGEVRGAGGPVFVDASGRRSRRFRRLGVAVGVACAGYAAVIVATLLSGNSAAPWLPVPGQREDKPAGKVDTSPLPSASTTPTPPGTGAVTGPAVGAAATGTAVPGSGAPADAAGADASATAEPTPGTSTAPGATDSASPAVPTAGESPAPSATGTATAPAPTPTPTGPAHTPPGRTRHPHPKLSL</sequence>
<dbReference type="EMBL" id="JBICYV010000005">
    <property type="protein sequence ID" value="MFG3011378.1"/>
    <property type="molecule type" value="Genomic_DNA"/>
</dbReference>
<accession>A0ABW7B5L2</accession>
<keyword evidence="4" id="KW-1185">Reference proteome</keyword>
<evidence type="ECO:0000256" key="2">
    <source>
        <dbReference type="SAM" id="Phobius"/>
    </source>
</evidence>
<dbReference type="Proteomes" id="UP001604267">
    <property type="component" value="Unassembled WGS sequence"/>
</dbReference>
<feature type="compositionally biased region" description="Basic residues" evidence="1">
    <location>
        <begin position="226"/>
        <end position="236"/>
    </location>
</feature>
<comment type="caution">
    <text evidence="3">The sequence shown here is derived from an EMBL/GenBank/DDBJ whole genome shotgun (WGS) entry which is preliminary data.</text>
</comment>
<keyword evidence="2" id="KW-0472">Membrane</keyword>
<keyword evidence="2" id="KW-1133">Transmembrane helix</keyword>
<feature type="compositionally biased region" description="Low complexity" evidence="1">
    <location>
        <begin position="126"/>
        <end position="185"/>
    </location>
</feature>
<feature type="transmembrane region" description="Helical" evidence="2">
    <location>
        <begin position="77"/>
        <end position="97"/>
    </location>
</feature>
<dbReference type="RefSeq" id="WP_392817661.1">
    <property type="nucleotide sequence ID" value="NZ_JBICYV010000005.1"/>
</dbReference>
<organism evidence="3 4">
    <name type="scientific">Streptomyces cinerochromogenes</name>
    <dbReference type="NCBI Taxonomy" id="66422"/>
    <lineage>
        <taxon>Bacteria</taxon>
        <taxon>Bacillati</taxon>
        <taxon>Actinomycetota</taxon>
        <taxon>Actinomycetes</taxon>
        <taxon>Kitasatosporales</taxon>
        <taxon>Streptomycetaceae</taxon>
        <taxon>Streptomyces</taxon>
    </lineage>
</organism>
<feature type="region of interest" description="Disordered" evidence="1">
    <location>
        <begin position="107"/>
        <end position="236"/>
    </location>
</feature>
<evidence type="ECO:0000313" key="3">
    <source>
        <dbReference type="EMBL" id="MFG3011378.1"/>
    </source>
</evidence>
<evidence type="ECO:0000313" key="4">
    <source>
        <dbReference type="Proteomes" id="UP001604267"/>
    </source>
</evidence>
<keyword evidence="2" id="KW-0812">Transmembrane</keyword>
<protein>
    <recommendedName>
        <fullName evidence="5">Translation initiation factor IF-2</fullName>
    </recommendedName>
</protein>
<feature type="compositionally biased region" description="Low complexity" evidence="1">
    <location>
        <begin position="199"/>
        <end position="210"/>
    </location>
</feature>
<feature type="region of interest" description="Disordered" evidence="1">
    <location>
        <begin position="1"/>
        <end position="23"/>
    </location>
</feature>
<name>A0ABW7B5L2_9ACTN</name>
<reference evidence="3 4" key="1">
    <citation type="submission" date="2024-10" db="EMBL/GenBank/DDBJ databases">
        <title>The Natural Products Discovery Center: Release of the First 8490 Sequenced Strains for Exploring Actinobacteria Biosynthetic Diversity.</title>
        <authorList>
            <person name="Kalkreuter E."/>
            <person name="Kautsar S.A."/>
            <person name="Yang D."/>
            <person name="Bader C.D."/>
            <person name="Teijaro C.N."/>
            <person name="Fluegel L."/>
            <person name="Davis C.M."/>
            <person name="Simpson J.R."/>
            <person name="Lauterbach L."/>
            <person name="Steele A.D."/>
            <person name="Gui C."/>
            <person name="Meng S."/>
            <person name="Li G."/>
            <person name="Viehrig K."/>
            <person name="Ye F."/>
            <person name="Su P."/>
            <person name="Kiefer A.F."/>
            <person name="Nichols A."/>
            <person name="Cepeda A.J."/>
            <person name="Yan W."/>
            <person name="Fan B."/>
            <person name="Jiang Y."/>
            <person name="Adhikari A."/>
            <person name="Zheng C.-J."/>
            <person name="Schuster L."/>
            <person name="Cowan T.M."/>
            <person name="Smanski M.J."/>
            <person name="Chevrette M.G."/>
            <person name="De Carvalho L.P.S."/>
            <person name="Shen B."/>
        </authorList>
    </citation>
    <scope>NUCLEOTIDE SEQUENCE [LARGE SCALE GENOMIC DNA]</scope>
    <source>
        <strain evidence="3 4">NPDC048320</strain>
    </source>
</reference>
<gene>
    <name evidence="3" type="ORF">ACGFZB_13135</name>
</gene>
<evidence type="ECO:0008006" key="5">
    <source>
        <dbReference type="Google" id="ProtNLM"/>
    </source>
</evidence>